<dbReference type="PANTHER" id="PTHR33121">
    <property type="entry name" value="CYCLIC DI-GMP PHOSPHODIESTERASE PDEF"/>
    <property type="match status" value="1"/>
</dbReference>
<dbReference type="Proteomes" id="UP000198734">
    <property type="component" value="Unassembled WGS sequence"/>
</dbReference>
<dbReference type="InterPro" id="IPR001633">
    <property type="entry name" value="EAL_dom"/>
</dbReference>
<dbReference type="InterPro" id="IPR050706">
    <property type="entry name" value="Cyclic-di-GMP_PDE-like"/>
</dbReference>
<evidence type="ECO:0000259" key="2">
    <source>
        <dbReference type="PROSITE" id="PS50883"/>
    </source>
</evidence>
<gene>
    <name evidence="5" type="ORF">SAMN05421670_1879</name>
</gene>
<dbReference type="GO" id="GO:0071111">
    <property type="term" value="F:cyclic-guanylate-specific phosphodiesterase activity"/>
    <property type="evidence" value="ECO:0007669"/>
    <property type="project" value="InterPro"/>
</dbReference>
<feature type="transmembrane region" description="Helical" evidence="1">
    <location>
        <begin position="157"/>
        <end position="178"/>
    </location>
</feature>
<dbReference type="SUPFAM" id="SSF55073">
    <property type="entry name" value="Nucleotide cyclase"/>
    <property type="match status" value="1"/>
</dbReference>
<dbReference type="InterPro" id="IPR000160">
    <property type="entry name" value="GGDEF_dom"/>
</dbReference>
<feature type="transmembrane region" description="Helical" evidence="1">
    <location>
        <begin position="60"/>
        <end position="84"/>
    </location>
</feature>
<dbReference type="PROSITE" id="PS50887">
    <property type="entry name" value="GGDEF"/>
    <property type="match status" value="1"/>
</dbReference>
<dbReference type="InterPro" id="IPR005330">
    <property type="entry name" value="MHYT_dom"/>
</dbReference>
<dbReference type="InterPro" id="IPR029787">
    <property type="entry name" value="Nucleotide_cyclase"/>
</dbReference>
<accession>A0A1I5Y3H2</accession>
<feature type="transmembrane region" description="Helical" evidence="1">
    <location>
        <begin position="233"/>
        <end position="257"/>
    </location>
</feature>
<dbReference type="PANTHER" id="PTHR33121:SF79">
    <property type="entry name" value="CYCLIC DI-GMP PHOSPHODIESTERASE PDED-RELATED"/>
    <property type="match status" value="1"/>
</dbReference>
<proteinExistence type="predicted"/>
<dbReference type="STRING" id="126156.SAMN05421670_1879"/>
<dbReference type="SMART" id="SM00052">
    <property type="entry name" value="EAL"/>
    <property type="match status" value="1"/>
</dbReference>
<feature type="domain" description="GGDEF" evidence="3">
    <location>
        <begin position="286"/>
        <end position="418"/>
    </location>
</feature>
<keyword evidence="1" id="KW-1133">Transmembrane helix</keyword>
<keyword evidence="1" id="KW-0812">Transmembrane</keyword>
<reference evidence="6" key="1">
    <citation type="submission" date="2016-10" db="EMBL/GenBank/DDBJ databases">
        <authorList>
            <person name="Varghese N."/>
            <person name="Submissions S."/>
        </authorList>
    </citation>
    <scope>NUCLEOTIDE SEQUENCE [LARGE SCALE GENOMIC DNA]</scope>
    <source>
        <strain evidence="6">DSM 11706</strain>
    </source>
</reference>
<feature type="transmembrane region" description="Helical" evidence="1">
    <location>
        <begin position="122"/>
        <end position="145"/>
    </location>
</feature>
<dbReference type="PROSITE" id="PS50924">
    <property type="entry name" value="MHYT"/>
    <property type="match status" value="1"/>
</dbReference>
<dbReference type="SUPFAM" id="SSF141868">
    <property type="entry name" value="EAL domain-like"/>
    <property type="match status" value="1"/>
</dbReference>
<feature type="domain" description="MHYT" evidence="4">
    <location>
        <begin position="24"/>
        <end position="216"/>
    </location>
</feature>
<dbReference type="AlphaFoldDB" id="A0A1I5Y3H2"/>
<evidence type="ECO:0000256" key="1">
    <source>
        <dbReference type="PROSITE-ProRule" id="PRU00244"/>
    </source>
</evidence>
<dbReference type="Pfam" id="PF03707">
    <property type="entry name" value="MHYT"/>
    <property type="match status" value="3"/>
</dbReference>
<keyword evidence="6" id="KW-1185">Reference proteome</keyword>
<dbReference type="Gene3D" id="3.30.70.270">
    <property type="match status" value="1"/>
</dbReference>
<dbReference type="Pfam" id="PF00990">
    <property type="entry name" value="GGDEF"/>
    <property type="match status" value="1"/>
</dbReference>
<feature type="transmembrane region" description="Helical" evidence="1">
    <location>
        <begin position="96"/>
        <end position="115"/>
    </location>
</feature>
<dbReference type="SMART" id="SM00267">
    <property type="entry name" value="GGDEF"/>
    <property type="match status" value="1"/>
</dbReference>
<name>A0A1I5Y3H2_9BACI</name>
<protein>
    <submittedName>
        <fullName evidence="5">Diguanylate cyclase/phosphodiesterase</fullName>
    </submittedName>
</protein>
<feature type="transmembrane region" description="Helical" evidence="1">
    <location>
        <begin position="190"/>
        <end position="213"/>
    </location>
</feature>
<dbReference type="InterPro" id="IPR043128">
    <property type="entry name" value="Rev_trsase/Diguanyl_cyclase"/>
</dbReference>
<evidence type="ECO:0000259" key="3">
    <source>
        <dbReference type="PROSITE" id="PS50887"/>
    </source>
</evidence>
<dbReference type="Pfam" id="PF00563">
    <property type="entry name" value="EAL"/>
    <property type="match status" value="1"/>
</dbReference>
<feature type="domain" description="EAL" evidence="2">
    <location>
        <begin position="426"/>
        <end position="681"/>
    </location>
</feature>
<evidence type="ECO:0000313" key="5">
    <source>
        <dbReference type="EMBL" id="SFQ38738.1"/>
    </source>
</evidence>
<sequence length="683" mass="78042">MENIFNFNNTSPSKDAYLEISGEYSMTIVVFSIIIAIVASYTAISLKRRAKENSFFHKSFWLLLASLCLGFGIWSMHFIGMGAFSLPVNMSYNKTITLISIIPAMLASFIAFYLADLPRRNYWSYVFAGIAMGIGISSMHYIGMYSMEMDVIYTYDLLLFLVSICISIFVSIIAVYILAKVHTYQSKNILLILISLIMGLAISSMHYTGMAAMNFYIPKGYELNHEASHMTEMYGLAVIVGLGMAILLGVLLLSSLLDRYIEYRGNYYDALTQLPNRRLFEKKIQSPKVLAIWHIHDLEHINREFNYAFGDEVIRELVHMFKSISPSKTELYRIGGNRIALLTRDVDSAKQLKEVLKKLAESLREPIRVQDREVMLFGVCAISQADYDEKDTDIYRNVLAVLNYPSIMYDHDIIYYDSSIHRYTFNLEIAEDVNRAMKENELYLVYQPKFSSYSQGIDGLETLLRWNHPKYGNLSPAVFVPILEEYDRMVKVTDWIIDGVCKQIAYWKLEDISFKQVAINIPGEYITSPLLLRVFTEKLSEYGLEPSQIELEITENSFVKNVEEAMRAVSKFREEGFSVALDDFGTGVSSLSYLKEMPISTLKIDKSFIDDVPKSSKDSSIITAIIALGESLDLNVVIEGVETKEQVDFLKDTSKNPIFQGFYFAKPMKPHDLVKWYQARVEG</sequence>
<organism evidence="5 6">
    <name type="scientific">Psychrobacillus psychrotolerans</name>
    <dbReference type="NCBI Taxonomy" id="126156"/>
    <lineage>
        <taxon>Bacteria</taxon>
        <taxon>Bacillati</taxon>
        <taxon>Bacillota</taxon>
        <taxon>Bacilli</taxon>
        <taxon>Bacillales</taxon>
        <taxon>Bacillaceae</taxon>
        <taxon>Psychrobacillus</taxon>
    </lineage>
</organism>
<dbReference type="EMBL" id="FOXU01000002">
    <property type="protein sequence ID" value="SFQ38738.1"/>
    <property type="molecule type" value="Genomic_DNA"/>
</dbReference>
<dbReference type="GO" id="GO:0016020">
    <property type="term" value="C:membrane"/>
    <property type="evidence" value="ECO:0007669"/>
    <property type="project" value="UniProtKB-UniRule"/>
</dbReference>
<evidence type="ECO:0000313" key="6">
    <source>
        <dbReference type="Proteomes" id="UP000198734"/>
    </source>
</evidence>
<evidence type="ECO:0000259" key="4">
    <source>
        <dbReference type="PROSITE" id="PS50924"/>
    </source>
</evidence>
<dbReference type="PROSITE" id="PS50883">
    <property type="entry name" value="EAL"/>
    <property type="match status" value="1"/>
</dbReference>
<keyword evidence="1" id="KW-0472">Membrane</keyword>
<dbReference type="Gene3D" id="3.20.20.450">
    <property type="entry name" value="EAL domain"/>
    <property type="match status" value="1"/>
</dbReference>
<dbReference type="InterPro" id="IPR035919">
    <property type="entry name" value="EAL_sf"/>
</dbReference>
<feature type="transmembrane region" description="Helical" evidence="1">
    <location>
        <begin position="24"/>
        <end position="44"/>
    </location>
</feature>
<dbReference type="CDD" id="cd01948">
    <property type="entry name" value="EAL"/>
    <property type="match status" value="1"/>
</dbReference>